<sequence length="67" mass="7509">RSTEPGQCGDLRAGGDPDARRRLRDQRHRRPQGRRPRQAHRATPPGQRADQHPRSTGVLRRAAGGQL</sequence>
<dbReference type="AlphaFoldDB" id="A0A699XPL5"/>
<feature type="compositionally biased region" description="Basic residues" evidence="1">
    <location>
        <begin position="21"/>
        <end position="40"/>
    </location>
</feature>
<feature type="non-terminal residue" evidence="2">
    <location>
        <position position="1"/>
    </location>
</feature>
<feature type="non-terminal residue" evidence="2">
    <location>
        <position position="67"/>
    </location>
</feature>
<evidence type="ECO:0000313" key="2">
    <source>
        <dbReference type="EMBL" id="GFD58404.1"/>
    </source>
</evidence>
<gene>
    <name evidence="2" type="ORF">Tci_930373</name>
</gene>
<reference evidence="2" key="1">
    <citation type="journal article" date="2019" name="Sci. Rep.">
        <title>Draft genome of Tanacetum cinerariifolium, the natural source of mosquito coil.</title>
        <authorList>
            <person name="Yamashiro T."/>
            <person name="Shiraishi A."/>
            <person name="Satake H."/>
            <person name="Nakayama K."/>
        </authorList>
    </citation>
    <scope>NUCLEOTIDE SEQUENCE</scope>
</reference>
<accession>A0A699XPL5</accession>
<dbReference type="EMBL" id="BKCJ011852550">
    <property type="protein sequence ID" value="GFD58404.1"/>
    <property type="molecule type" value="Genomic_DNA"/>
</dbReference>
<protein>
    <submittedName>
        <fullName evidence="2">Uncharacterized protein</fullName>
    </submittedName>
</protein>
<feature type="region of interest" description="Disordered" evidence="1">
    <location>
        <begin position="1"/>
        <end position="67"/>
    </location>
</feature>
<name>A0A699XPL5_TANCI</name>
<proteinExistence type="predicted"/>
<organism evidence="2">
    <name type="scientific">Tanacetum cinerariifolium</name>
    <name type="common">Dalmatian daisy</name>
    <name type="synonym">Chrysanthemum cinerariifolium</name>
    <dbReference type="NCBI Taxonomy" id="118510"/>
    <lineage>
        <taxon>Eukaryota</taxon>
        <taxon>Viridiplantae</taxon>
        <taxon>Streptophyta</taxon>
        <taxon>Embryophyta</taxon>
        <taxon>Tracheophyta</taxon>
        <taxon>Spermatophyta</taxon>
        <taxon>Magnoliopsida</taxon>
        <taxon>eudicotyledons</taxon>
        <taxon>Gunneridae</taxon>
        <taxon>Pentapetalae</taxon>
        <taxon>asterids</taxon>
        <taxon>campanulids</taxon>
        <taxon>Asterales</taxon>
        <taxon>Asteraceae</taxon>
        <taxon>Asteroideae</taxon>
        <taxon>Anthemideae</taxon>
        <taxon>Anthemidinae</taxon>
        <taxon>Tanacetum</taxon>
    </lineage>
</organism>
<evidence type="ECO:0000256" key="1">
    <source>
        <dbReference type="SAM" id="MobiDB-lite"/>
    </source>
</evidence>
<comment type="caution">
    <text evidence="2">The sequence shown here is derived from an EMBL/GenBank/DDBJ whole genome shotgun (WGS) entry which is preliminary data.</text>
</comment>